<dbReference type="AlphaFoldDB" id="A0A3A5K8U8"/>
<dbReference type="SUPFAM" id="SSF82784">
    <property type="entry name" value="OsmC-like"/>
    <property type="match status" value="1"/>
</dbReference>
<dbReference type="InterPro" id="IPR003718">
    <property type="entry name" value="OsmC/Ohr_fam"/>
</dbReference>
<dbReference type="Proteomes" id="UP000272706">
    <property type="component" value="Unassembled WGS sequence"/>
</dbReference>
<protein>
    <submittedName>
        <fullName evidence="1">OsmC family peroxiredoxin</fullName>
    </submittedName>
</protein>
<gene>
    <name evidence="1" type="ORF">D3227_27460</name>
</gene>
<dbReference type="OrthoDB" id="9811389at2"/>
<dbReference type="InterPro" id="IPR015946">
    <property type="entry name" value="KH_dom-like_a/b"/>
</dbReference>
<accession>A0A3A5K8U8</accession>
<dbReference type="PANTHER" id="PTHR35368">
    <property type="entry name" value="HYDROPEROXIDE REDUCTASE"/>
    <property type="match status" value="1"/>
</dbReference>
<evidence type="ECO:0000313" key="2">
    <source>
        <dbReference type="Proteomes" id="UP000272706"/>
    </source>
</evidence>
<name>A0A3A5K8U8_9HYPH</name>
<reference evidence="1 2" key="1">
    <citation type="submission" date="2018-09" db="EMBL/GenBank/DDBJ databases">
        <title>Mesorhizobium carmichaelinearum sp. nov. isolated from Carmichaelinea spp. root nodules in New Zealand.</title>
        <authorList>
            <person name="De Meyer S.E."/>
        </authorList>
    </citation>
    <scope>NUCLEOTIDE SEQUENCE [LARGE SCALE GENOMIC DNA]</scope>
    <source>
        <strain evidence="1 2">ICMP19557</strain>
    </source>
</reference>
<dbReference type="Pfam" id="PF02566">
    <property type="entry name" value="OsmC"/>
    <property type="match status" value="1"/>
</dbReference>
<evidence type="ECO:0000313" key="1">
    <source>
        <dbReference type="EMBL" id="RJT31957.1"/>
    </source>
</evidence>
<dbReference type="RefSeq" id="WP_120017400.1">
    <property type="nucleotide sequence ID" value="NZ_QZWZ01000028.1"/>
</dbReference>
<keyword evidence="2" id="KW-1185">Reference proteome</keyword>
<proteinExistence type="predicted"/>
<organism evidence="1 2">
    <name type="scientific">Mesorhizobium waimense</name>
    <dbReference type="NCBI Taxonomy" id="1300307"/>
    <lineage>
        <taxon>Bacteria</taxon>
        <taxon>Pseudomonadati</taxon>
        <taxon>Pseudomonadota</taxon>
        <taxon>Alphaproteobacteria</taxon>
        <taxon>Hyphomicrobiales</taxon>
        <taxon>Phyllobacteriaceae</taxon>
        <taxon>Mesorhizobium</taxon>
    </lineage>
</organism>
<dbReference type="PANTHER" id="PTHR35368:SF1">
    <property type="entry name" value="HYDROPEROXIDE REDUCTASE"/>
    <property type="match status" value="1"/>
</dbReference>
<sequence length="192" mass="20589">MQPNTKPARLPLNGVDTPNLLATINFVAGQPELAKFQFRAHNEWVEGTHSKSVMLGFHGAGQEQKHAKAYYADSDHPAVLCGADHGPTPVEWLLHALASCLMSGVANIAAARGIKLTKVRCSVDGDIDLRGILGISDEVRNGFQNITVAFEIEGDAPSEKLQQLVEQARARSAVFDVLTNGVPVTVGVKTIQ</sequence>
<dbReference type="InterPro" id="IPR036102">
    <property type="entry name" value="OsmC/Ohrsf"/>
</dbReference>
<dbReference type="InterPro" id="IPR052924">
    <property type="entry name" value="OsmC/Ohr_hydroprdx_reductase"/>
</dbReference>
<dbReference type="EMBL" id="QZWZ01000028">
    <property type="protein sequence ID" value="RJT31957.1"/>
    <property type="molecule type" value="Genomic_DNA"/>
</dbReference>
<dbReference type="Gene3D" id="3.30.300.20">
    <property type="match status" value="1"/>
</dbReference>
<comment type="caution">
    <text evidence="1">The sequence shown here is derived from an EMBL/GenBank/DDBJ whole genome shotgun (WGS) entry which is preliminary data.</text>
</comment>